<dbReference type="EMBL" id="JBHTJA010000084">
    <property type="protein sequence ID" value="MFD0904390.1"/>
    <property type="molecule type" value="Genomic_DNA"/>
</dbReference>
<accession>A0ABW3EX06</accession>
<sequence>MPFGNWTPHEELSGDPGVIRLSASLLDRDDRHCRDFAALKARPRVWPRRRGQRRYAPWETFPLGLVMDALNLTEFGDVPAEDAIEKALGRARSAVHPGVAVWVRHAFDAYLRAAEWIADDLEAEGLAVRPEPLPRVVQAESPAELRVLTAWGRWYASADGTVREFRRLRVGRPGERDAPSNDALAFVAAAGLRAESDVYRDLPVEVVPDEVAPERVRLVEVVLTGDVPPRVLVDASPAEVGRVYRERTRPIVTDIAFGTGTRPGSDCVDCKVLPTCGAVPDVPGLLGLEGRGTHRRTWSVTTGRQYSVCPAQAHLRELHIPAAQRSDGTAARRGRAVHRWLELAHGRAGAPACGPGDLPDPASGLGIAAGILTPEEYAEARPYLAAHVEVCPLREPCTDVRPEPSVAAHDTDADVVVVAHPDLIRTAGGTVVYREQKTTQGAPPAGDARTVFTLVPQLALAVLLMKHGVLGGDGGGVVELETMTPSGAEVLRFDVWDPDVRRAARETITSMTARWHADESFRPLPGPWCGGCPVADWCPDRAPNDPGAPIVVDGVRIDPLTGEVLGTAVTARAAAVAEGVADPSEEPPPF</sequence>
<evidence type="ECO:0000256" key="1">
    <source>
        <dbReference type="ARBA" id="ARBA00022763"/>
    </source>
</evidence>
<evidence type="ECO:0000259" key="4">
    <source>
        <dbReference type="Pfam" id="PF12705"/>
    </source>
</evidence>
<dbReference type="Proteomes" id="UP001596972">
    <property type="component" value="Unassembled WGS sequence"/>
</dbReference>
<keyword evidence="2" id="KW-0378">Hydrolase</keyword>
<organism evidence="5 6">
    <name type="scientific">Actinomadura sediminis</name>
    <dbReference type="NCBI Taxonomy" id="1038904"/>
    <lineage>
        <taxon>Bacteria</taxon>
        <taxon>Bacillati</taxon>
        <taxon>Actinomycetota</taxon>
        <taxon>Actinomycetes</taxon>
        <taxon>Streptosporangiales</taxon>
        <taxon>Thermomonosporaceae</taxon>
        <taxon>Actinomadura</taxon>
    </lineage>
</organism>
<dbReference type="Pfam" id="PF12705">
    <property type="entry name" value="PDDEXK_1"/>
    <property type="match status" value="1"/>
</dbReference>
<keyword evidence="1" id="KW-0227">DNA damage</keyword>
<reference evidence="6" key="1">
    <citation type="journal article" date="2019" name="Int. J. Syst. Evol. Microbiol.">
        <title>The Global Catalogue of Microorganisms (GCM) 10K type strain sequencing project: providing services to taxonomists for standard genome sequencing and annotation.</title>
        <authorList>
            <consortium name="The Broad Institute Genomics Platform"/>
            <consortium name="The Broad Institute Genome Sequencing Center for Infectious Disease"/>
            <person name="Wu L."/>
            <person name="Ma J."/>
        </authorList>
    </citation>
    <scope>NUCLEOTIDE SEQUENCE [LARGE SCALE GENOMIC DNA]</scope>
    <source>
        <strain evidence="6">JCM 31202</strain>
    </source>
</reference>
<comment type="caution">
    <text evidence="5">The sequence shown here is derived from an EMBL/GenBank/DDBJ whole genome shotgun (WGS) entry which is preliminary data.</text>
</comment>
<name>A0ABW3EX06_9ACTN</name>
<keyword evidence="3" id="KW-0234">DNA repair</keyword>
<keyword evidence="6" id="KW-1185">Reference proteome</keyword>
<evidence type="ECO:0000313" key="5">
    <source>
        <dbReference type="EMBL" id="MFD0904390.1"/>
    </source>
</evidence>
<proteinExistence type="predicted"/>
<evidence type="ECO:0000313" key="6">
    <source>
        <dbReference type="Proteomes" id="UP001596972"/>
    </source>
</evidence>
<protein>
    <submittedName>
        <fullName evidence="5">PD-(D/E)XK nuclease family protein</fullName>
    </submittedName>
</protein>
<keyword evidence="2" id="KW-0067">ATP-binding</keyword>
<keyword evidence="2" id="KW-0547">Nucleotide-binding</keyword>
<dbReference type="InterPro" id="IPR038726">
    <property type="entry name" value="PDDEXK_AddAB-type"/>
</dbReference>
<dbReference type="RefSeq" id="WP_378304203.1">
    <property type="nucleotide sequence ID" value="NZ_JBHTJA010000084.1"/>
</dbReference>
<evidence type="ECO:0000256" key="2">
    <source>
        <dbReference type="ARBA" id="ARBA00022806"/>
    </source>
</evidence>
<feature type="domain" description="PD-(D/E)XK endonuclease-like" evidence="4">
    <location>
        <begin position="297"/>
        <end position="539"/>
    </location>
</feature>
<gene>
    <name evidence="5" type="ORF">ACFQ11_28675</name>
</gene>
<keyword evidence="2" id="KW-0347">Helicase</keyword>
<evidence type="ECO:0000256" key="3">
    <source>
        <dbReference type="ARBA" id="ARBA00023204"/>
    </source>
</evidence>